<feature type="binding site" evidence="5">
    <location>
        <position position="105"/>
    </location>
    <ligand>
        <name>ATP</name>
        <dbReference type="ChEBI" id="CHEBI:30616"/>
    </ligand>
</feature>
<dbReference type="PROSITE" id="PS00107">
    <property type="entry name" value="PROTEIN_KINASE_ATP"/>
    <property type="match status" value="1"/>
</dbReference>
<keyword evidence="7" id="KW-0812">Transmembrane</keyword>
<gene>
    <name evidence="9" type="ORF">GCM10022207_55920</name>
</gene>
<reference evidence="10" key="1">
    <citation type="journal article" date="2019" name="Int. J. Syst. Evol. Microbiol.">
        <title>The Global Catalogue of Microorganisms (GCM) 10K type strain sequencing project: providing services to taxonomists for standard genome sequencing and annotation.</title>
        <authorList>
            <consortium name="The Broad Institute Genomics Platform"/>
            <consortium name="The Broad Institute Genome Sequencing Center for Infectious Disease"/>
            <person name="Wu L."/>
            <person name="Ma J."/>
        </authorList>
    </citation>
    <scope>NUCLEOTIDE SEQUENCE [LARGE SCALE GENOMIC DNA]</scope>
    <source>
        <strain evidence="10">JCM 16578</strain>
    </source>
</reference>
<feature type="compositionally biased region" description="Low complexity" evidence="6">
    <location>
        <begin position="420"/>
        <end position="452"/>
    </location>
</feature>
<evidence type="ECO:0000313" key="10">
    <source>
        <dbReference type="Proteomes" id="UP001501563"/>
    </source>
</evidence>
<keyword evidence="7" id="KW-1133">Transmembrane helix</keyword>
<feature type="region of interest" description="Disordered" evidence="6">
    <location>
        <begin position="418"/>
        <end position="477"/>
    </location>
</feature>
<feature type="transmembrane region" description="Helical" evidence="7">
    <location>
        <begin position="387"/>
        <end position="409"/>
    </location>
</feature>
<dbReference type="PROSITE" id="PS00108">
    <property type="entry name" value="PROTEIN_KINASE_ST"/>
    <property type="match status" value="1"/>
</dbReference>
<evidence type="ECO:0000256" key="3">
    <source>
        <dbReference type="ARBA" id="ARBA00022777"/>
    </source>
</evidence>
<dbReference type="Gene3D" id="1.10.510.10">
    <property type="entry name" value="Transferase(Phosphotransferase) domain 1"/>
    <property type="match status" value="1"/>
</dbReference>
<comment type="caution">
    <text evidence="9">The sequence shown here is derived from an EMBL/GenBank/DDBJ whole genome shotgun (WGS) entry which is preliminary data.</text>
</comment>
<accession>A0ABP7KPG7</accession>
<dbReference type="GO" id="GO:0016301">
    <property type="term" value="F:kinase activity"/>
    <property type="evidence" value="ECO:0007669"/>
    <property type="project" value="UniProtKB-KW"/>
</dbReference>
<dbReference type="Pfam" id="PF00069">
    <property type="entry name" value="Pkinase"/>
    <property type="match status" value="1"/>
</dbReference>
<dbReference type="PANTHER" id="PTHR43289">
    <property type="entry name" value="MITOGEN-ACTIVATED PROTEIN KINASE KINASE KINASE 20-RELATED"/>
    <property type="match status" value="1"/>
</dbReference>
<dbReference type="CDD" id="cd14014">
    <property type="entry name" value="STKc_PknB_like"/>
    <property type="match status" value="1"/>
</dbReference>
<dbReference type="PROSITE" id="PS50011">
    <property type="entry name" value="PROTEIN_KINASE_DOM"/>
    <property type="match status" value="1"/>
</dbReference>
<organism evidence="9 10">
    <name type="scientific">Streptomyces lannensis</name>
    <dbReference type="NCBI Taxonomy" id="766498"/>
    <lineage>
        <taxon>Bacteria</taxon>
        <taxon>Bacillati</taxon>
        <taxon>Actinomycetota</taxon>
        <taxon>Actinomycetes</taxon>
        <taxon>Kitasatosporales</taxon>
        <taxon>Streptomycetaceae</taxon>
        <taxon>Streptomyces</taxon>
    </lineage>
</organism>
<evidence type="ECO:0000256" key="4">
    <source>
        <dbReference type="ARBA" id="ARBA00022840"/>
    </source>
</evidence>
<dbReference type="Proteomes" id="UP001501563">
    <property type="component" value="Unassembled WGS sequence"/>
</dbReference>
<sequence>MLRAVDGSSVRVPASRLRAATGLCAVGRGRQPGSPGRVLRYWVLVDSGAEGDGGPMNNATEVFLPLQADDPPMVSGYRLAARLGAGGMGRVYLSHTPGGRPVAIKVVRPELADDPDFRRRFRREIKAAQRVRGAYTAELIDADADGVPPWLATLYVPGPSLAEAVARRGPLPVPAVLWLMAGVAEALQAIHGAGIVHRDLKPSNVLLAADGPRVIDFGISQTSDVTSHTASGYAVGTPQFMAPEQASAGEVTAATDIFALGQTAAFAALGEPLYGDGPSVSVLYRIVHSKPDLSPLPAELRSLIARCLAADPAERATPAEVVDRCRRQLGPDADAGAGPAVWREVTGPEVTVPPPVPVPTSFYTPPLPSPGQQTAPDGQRVRPRRTAVITGAVMTAAVLLLTALGWAVMDGTAGLRHGNAAKSSTSGPTTSAGSSGSARSSATSRGSLAAAGADDREGAAPGPSPSTRASPLPDPYPIQFLDEKSSLSLGEDPISRKDRKGDLRLACTRIDCSLESDTSRMNVLYGKTPGSLDECRTMVKGIKRHSLSMFAVAAGSQICVENRSGDVALVVIQQKSTAMPDSGSSFVTADVTVWRAP</sequence>
<evidence type="ECO:0000313" key="9">
    <source>
        <dbReference type="EMBL" id="GAA3881840.1"/>
    </source>
</evidence>
<evidence type="ECO:0000256" key="1">
    <source>
        <dbReference type="ARBA" id="ARBA00022679"/>
    </source>
</evidence>
<dbReference type="InterPro" id="IPR000719">
    <property type="entry name" value="Prot_kinase_dom"/>
</dbReference>
<evidence type="ECO:0000256" key="7">
    <source>
        <dbReference type="SAM" id="Phobius"/>
    </source>
</evidence>
<name>A0ABP7KPG7_9ACTN</name>
<dbReference type="Gene3D" id="3.30.200.20">
    <property type="entry name" value="Phosphorylase Kinase, domain 1"/>
    <property type="match status" value="1"/>
</dbReference>
<proteinExistence type="predicted"/>
<keyword evidence="10" id="KW-1185">Reference proteome</keyword>
<dbReference type="SUPFAM" id="SSF56112">
    <property type="entry name" value="Protein kinase-like (PK-like)"/>
    <property type="match status" value="1"/>
</dbReference>
<protein>
    <submittedName>
        <fullName evidence="9">Serine/threonine-protein kinase</fullName>
    </submittedName>
</protein>
<evidence type="ECO:0000256" key="5">
    <source>
        <dbReference type="PROSITE-ProRule" id="PRU10141"/>
    </source>
</evidence>
<dbReference type="InterPro" id="IPR011009">
    <property type="entry name" value="Kinase-like_dom_sf"/>
</dbReference>
<evidence type="ECO:0000256" key="2">
    <source>
        <dbReference type="ARBA" id="ARBA00022741"/>
    </source>
</evidence>
<evidence type="ECO:0000256" key="6">
    <source>
        <dbReference type="SAM" id="MobiDB-lite"/>
    </source>
</evidence>
<dbReference type="SMART" id="SM00220">
    <property type="entry name" value="S_TKc"/>
    <property type="match status" value="1"/>
</dbReference>
<keyword evidence="3 9" id="KW-0418">Kinase</keyword>
<keyword evidence="1" id="KW-0808">Transferase</keyword>
<dbReference type="InterPro" id="IPR017441">
    <property type="entry name" value="Protein_kinase_ATP_BS"/>
</dbReference>
<evidence type="ECO:0000259" key="8">
    <source>
        <dbReference type="PROSITE" id="PS50011"/>
    </source>
</evidence>
<keyword evidence="4 5" id="KW-0067">ATP-binding</keyword>
<dbReference type="PANTHER" id="PTHR43289:SF34">
    <property type="entry name" value="SERINE_THREONINE-PROTEIN KINASE YBDM-RELATED"/>
    <property type="match status" value="1"/>
</dbReference>
<feature type="domain" description="Protein kinase" evidence="8">
    <location>
        <begin position="77"/>
        <end position="329"/>
    </location>
</feature>
<dbReference type="InterPro" id="IPR008271">
    <property type="entry name" value="Ser/Thr_kinase_AS"/>
</dbReference>
<dbReference type="EMBL" id="BAAAZA010000017">
    <property type="protein sequence ID" value="GAA3881840.1"/>
    <property type="molecule type" value="Genomic_DNA"/>
</dbReference>
<keyword evidence="2 5" id="KW-0547">Nucleotide-binding</keyword>
<keyword evidence="7" id="KW-0472">Membrane</keyword>
<feature type="region of interest" description="Disordered" evidence="6">
    <location>
        <begin position="359"/>
        <end position="382"/>
    </location>
</feature>